<name>A0A0V1L8D3_9BILA</name>
<protein>
    <submittedName>
        <fullName evidence="2">Uncharacterized protein</fullName>
    </submittedName>
</protein>
<dbReference type="Proteomes" id="UP000054721">
    <property type="component" value="Unassembled WGS sequence"/>
</dbReference>
<accession>A0A0V1L8D3</accession>
<reference evidence="2 3" key="1">
    <citation type="submission" date="2015-05" db="EMBL/GenBank/DDBJ databases">
        <title>Evolution of Trichinella species and genotypes.</title>
        <authorList>
            <person name="Korhonen P.K."/>
            <person name="Edoardo P."/>
            <person name="Giuseppe L.R."/>
            <person name="Gasser R.B."/>
        </authorList>
    </citation>
    <scope>NUCLEOTIDE SEQUENCE [LARGE SCALE GENOMIC DNA]</scope>
    <source>
        <strain evidence="2">ISS10</strain>
    </source>
</reference>
<evidence type="ECO:0000256" key="1">
    <source>
        <dbReference type="SAM" id="Phobius"/>
    </source>
</evidence>
<keyword evidence="1" id="KW-0812">Transmembrane</keyword>
<dbReference type="EMBL" id="JYDW01000107">
    <property type="protein sequence ID" value="KRZ55807.1"/>
    <property type="molecule type" value="Genomic_DNA"/>
</dbReference>
<keyword evidence="1" id="KW-1133">Transmembrane helix</keyword>
<keyword evidence="3" id="KW-1185">Reference proteome</keyword>
<dbReference type="AlphaFoldDB" id="A0A0V1L8D3"/>
<evidence type="ECO:0000313" key="3">
    <source>
        <dbReference type="Proteomes" id="UP000054721"/>
    </source>
</evidence>
<sequence>MIKPVEQGTAAHLMILINAELFLLVTSIINLGRFDVPSARWLLSDPAFTFSFGCLLSLTVELFSIEIYPAGTLFKFPFPQRESNDQDVYGGTEKYMHLQHFVIE</sequence>
<gene>
    <name evidence="2" type="ORF">T02_10182</name>
</gene>
<organism evidence="2 3">
    <name type="scientific">Trichinella nativa</name>
    <dbReference type="NCBI Taxonomy" id="6335"/>
    <lineage>
        <taxon>Eukaryota</taxon>
        <taxon>Metazoa</taxon>
        <taxon>Ecdysozoa</taxon>
        <taxon>Nematoda</taxon>
        <taxon>Enoplea</taxon>
        <taxon>Dorylaimia</taxon>
        <taxon>Trichinellida</taxon>
        <taxon>Trichinellidae</taxon>
        <taxon>Trichinella</taxon>
    </lineage>
</organism>
<feature type="transmembrane region" description="Helical" evidence="1">
    <location>
        <begin position="12"/>
        <end position="32"/>
    </location>
</feature>
<keyword evidence="1" id="KW-0472">Membrane</keyword>
<comment type="caution">
    <text evidence="2">The sequence shown here is derived from an EMBL/GenBank/DDBJ whole genome shotgun (WGS) entry which is preliminary data.</text>
</comment>
<proteinExistence type="predicted"/>
<evidence type="ECO:0000313" key="2">
    <source>
        <dbReference type="EMBL" id="KRZ55807.1"/>
    </source>
</evidence>